<name>A0A1A8X462_PLAOA</name>
<dbReference type="Proteomes" id="UP000078560">
    <property type="component" value="Unassembled WGS sequence"/>
</dbReference>
<evidence type="ECO:0000313" key="1">
    <source>
        <dbReference type="EMBL" id="SBS95554.1"/>
    </source>
</evidence>
<dbReference type="AlphaFoldDB" id="A0A1A8X462"/>
<dbReference type="EMBL" id="FLQU01002086">
    <property type="protein sequence ID" value="SBS95554.1"/>
    <property type="molecule type" value="Genomic_DNA"/>
</dbReference>
<gene>
    <name evidence="2" type="ORF">POVCU1_056920</name>
    <name evidence="1" type="ORF">POVCU2_0096700</name>
</gene>
<dbReference type="Proteomes" id="UP000078546">
    <property type="component" value="Unassembled WGS sequence"/>
</dbReference>
<evidence type="ECO:0000313" key="2">
    <source>
        <dbReference type="EMBL" id="SBT00027.1"/>
    </source>
</evidence>
<dbReference type="EMBL" id="FLQV01001663">
    <property type="protein sequence ID" value="SBT00027.1"/>
    <property type="molecule type" value="Genomic_DNA"/>
</dbReference>
<sequence>MHDFSADYGNYKIDLANPNAPCNANYKNYLDNYVENYKKIKDTITELVLAECTFPEERNPPQSDESITRHSQIIAGFSPVRTRIQNFLGRKGIVGFK</sequence>
<protein>
    <submittedName>
        <fullName evidence="2">PIR Superfamily Protein</fullName>
    </submittedName>
</protein>
<evidence type="ECO:0000313" key="4">
    <source>
        <dbReference type="Proteomes" id="UP000078560"/>
    </source>
</evidence>
<reference evidence="2" key="1">
    <citation type="submission" date="2016-05" db="EMBL/GenBank/DDBJ databases">
        <authorList>
            <person name="Lavstsen T."/>
            <person name="Jespersen J.S."/>
        </authorList>
    </citation>
    <scope>NUCLEOTIDE SEQUENCE [LARGE SCALE GENOMIC DNA]</scope>
</reference>
<organism evidence="2 3">
    <name type="scientific">Plasmodium ovale curtisi</name>
    <dbReference type="NCBI Taxonomy" id="864141"/>
    <lineage>
        <taxon>Eukaryota</taxon>
        <taxon>Sar</taxon>
        <taxon>Alveolata</taxon>
        <taxon>Apicomplexa</taxon>
        <taxon>Aconoidasida</taxon>
        <taxon>Haemosporida</taxon>
        <taxon>Plasmodiidae</taxon>
        <taxon>Plasmodium</taxon>
        <taxon>Plasmodium (Plasmodium)</taxon>
    </lineage>
</organism>
<proteinExistence type="predicted"/>
<accession>A0A1A8X462</accession>
<evidence type="ECO:0000313" key="3">
    <source>
        <dbReference type="Proteomes" id="UP000078546"/>
    </source>
</evidence>
<reference evidence="3 4" key="2">
    <citation type="submission" date="2016-05" db="EMBL/GenBank/DDBJ databases">
        <authorList>
            <person name="Naeem Raeece"/>
        </authorList>
    </citation>
    <scope>NUCLEOTIDE SEQUENCE [LARGE SCALE GENOMIC DNA]</scope>
</reference>